<evidence type="ECO:0000313" key="1">
    <source>
        <dbReference type="EMBL" id="TFK36815.1"/>
    </source>
</evidence>
<protein>
    <submittedName>
        <fullName evidence="1">TIP-1 family-domain-containing protein</fullName>
    </submittedName>
</protein>
<sequence>MLSEQIRTLLQHPDLEVANREAIAYINELSVEDLSQLDTFVLNSQRNKERFNSNLSSSTFEINKTLHESKSSTNECLNSAQELSLLRHAFADELTDLSHELISSLSAGDGGPTLLEEIETLQRSLKELSSVKEYVQIVEHALKLSEAASQQIDSSSAVTLSSLDVYQSLQGFVVNVSRACSVVEDSPSTVGLHLVTFLEKIKEKTWSNIKDKLSSTLSTAAEALGWPMSVDYASTAPEQRQAFEAAFSNLMRLETINEKIHSPDKRAEKQGLYAIQALVNPVSLRFKYHFEGTRQTNRLDKPEWYFTHILNIAHEHKHFMETVAQSLLSSTEFRDINAWQEFSFLLQSILSRKLQKTVPSLLQRPSLLAHTIYQALTFDRAFIEEGFQLQNTSIARRGDGYKKWDGVSEVILGNQTWFDAWLFGEKKFTEDQYNSIISASDAWLIADEESDATGLKSTNSARRIKALEEQVTDRYSLLPSTVQRTHFLITIQLPLLEAYRERVSSSLDAFETLSSAFVRAVPGALSVSLSGRDDGTVNVDSRKLTSGVQGVERLCKALLSAAYIALSMEGWGEELFFLELWADMNQNPLLRTRIKENALLPSPIAVDATDVPQETVFEEVISRYQKLIVRAEDMIVQQVCGEVESVLRTHYNSTKSETQLEEDIALSQTLLAPIALLSSHLTFLRTTLAPATFTSLYRRIASRLAEHILQRQILYRGHFDLKEGRIICAECELWVETCNAALAGTLSGGRVRVEAPWLNLLQAGKLVRAEGEAWAKVVKATFGLQSDEEWKKIMVDVVGISNMTRAEVCEVLKRREDCGH</sequence>
<gene>
    <name evidence="1" type="ORF">BDQ12DRAFT_685926</name>
</gene>
<evidence type="ECO:0000313" key="2">
    <source>
        <dbReference type="Proteomes" id="UP000308652"/>
    </source>
</evidence>
<dbReference type="EMBL" id="ML213611">
    <property type="protein sequence ID" value="TFK36815.1"/>
    <property type="molecule type" value="Genomic_DNA"/>
</dbReference>
<dbReference type="PROSITE" id="PS51386">
    <property type="entry name" value="RINT1_TIP20"/>
    <property type="match status" value="1"/>
</dbReference>
<dbReference type="InterPro" id="IPR042044">
    <property type="entry name" value="EXOC6PINT-1/Sec15/Tip20_C_dom2"/>
</dbReference>
<dbReference type="GO" id="GO:0070939">
    <property type="term" value="C:Dsl1/NZR complex"/>
    <property type="evidence" value="ECO:0007669"/>
    <property type="project" value="InterPro"/>
</dbReference>
<dbReference type="Gene3D" id="1.20.58.670">
    <property type="entry name" value="Dsl1p vesicle tethering complex, Tip20p subunit, domain D"/>
    <property type="match status" value="1"/>
</dbReference>
<dbReference type="Gene3D" id="1.20.58.1420">
    <property type="entry name" value="Dsl1p vesicle tethering complex, Tip20p subunit, domain B"/>
    <property type="match status" value="1"/>
</dbReference>
<dbReference type="AlphaFoldDB" id="A0A5C3LVQ6"/>
<proteinExistence type="predicted"/>
<dbReference type="STRING" id="68775.A0A5C3LVQ6"/>
<organism evidence="1 2">
    <name type="scientific">Crucibulum laeve</name>
    <dbReference type="NCBI Taxonomy" id="68775"/>
    <lineage>
        <taxon>Eukaryota</taxon>
        <taxon>Fungi</taxon>
        <taxon>Dikarya</taxon>
        <taxon>Basidiomycota</taxon>
        <taxon>Agaricomycotina</taxon>
        <taxon>Agaricomycetes</taxon>
        <taxon>Agaricomycetidae</taxon>
        <taxon>Agaricales</taxon>
        <taxon>Agaricineae</taxon>
        <taxon>Nidulariaceae</taxon>
        <taxon>Crucibulum</taxon>
    </lineage>
</organism>
<dbReference type="Proteomes" id="UP000308652">
    <property type="component" value="Unassembled WGS sequence"/>
</dbReference>
<dbReference type="InterPro" id="IPR007528">
    <property type="entry name" value="RINT1_Tip20"/>
</dbReference>
<reference evidence="1 2" key="1">
    <citation type="journal article" date="2019" name="Nat. Ecol. Evol.">
        <title>Megaphylogeny resolves global patterns of mushroom evolution.</title>
        <authorList>
            <person name="Varga T."/>
            <person name="Krizsan K."/>
            <person name="Foldi C."/>
            <person name="Dima B."/>
            <person name="Sanchez-Garcia M."/>
            <person name="Sanchez-Ramirez S."/>
            <person name="Szollosi G.J."/>
            <person name="Szarkandi J.G."/>
            <person name="Papp V."/>
            <person name="Albert L."/>
            <person name="Andreopoulos W."/>
            <person name="Angelini C."/>
            <person name="Antonin V."/>
            <person name="Barry K.W."/>
            <person name="Bougher N.L."/>
            <person name="Buchanan P."/>
            <person name="Buyck B."/>
            <person name="Bense V."/>
            <person name="Catcheside P."/>
            <person name="Chovatia M."/>
            <person name="Cooper J."/>
            <person name="Damon W."/>
            <person name="Desjardin D."/>
            <person name="Finy P."/>
            <person name="Geml J."/>
            <person name="Haridas S."/>
            <person name="Hughes K."/>
            <person name="Justo A."/>
            <person name="Karasinski D."/>
            <person name="Kautmanova I."/>
            <person name="Kiss B."/>
            <person name="Kocsube S."/>
            <person name="Kotiranta H."/>
            <person name="LaButti K.M."/>
            <person name="Lechner B.E."/>
            <person name="Liimatainen K."/>
            <person name="Lipzen A."/>
            <person name="Lukacs Z."/>
            <person name="Mihaltcheva S."/>
            <person name="Morgado L.N."/>
            <person name="Niskanen T."/>
            <person name="Noordeloos M.E."/>
            <person name="Ohm R.A."/>
            <person name="Ortiz-Santana B."/>
            <person name="Ovrebo C."/>
            <person name="Racz N."/>
            <person name="Riley R."/>
            <person name="Savchenko A."/>
            <person name="Shiryaev A."/>
            <person name="Soop K."/>
            <person name="Spirin V."/>
            <person name="Szebenyi C."/>
            <person name="Tomsovsky M."/>
            <person name="Tulloss R.E."/>
            <person name="Uehling J."/>
            <person name="Grigoriev I.V."/>
            <person name="Vagvolgyi C."/>
            <person name="Papp T."/>
            <person name="Martin F.M."/>
            <person name="Miettinen O."/>
            <person name="Hibbett D.S."/>
            <person name="Nagy L.G."/>
        </authorList>
    </citation>
    <scope>NUCLEOTIDE SEQUENCE [LARGE SCALE GENOMIC DNA]</scope>
    <source>
        <strain evidence="1 2">CBS 166.37</strain>
    </source>
</reference>
<dbReference type="OrthoDB" id="407410at2759"/>
<accession>A0A5C3LVQ6</accession>
<dbReference type="GO" id="GO:0060628">
    <property type="term" value="P:regulation of ER to Golgi vesicle-mediated transport"/>
    <property type="evidence" value="ECO:0007669"/>
    <property type="project" value="TreeGrafter"/>
</dbReference>
<dbReference type="GO" id="GO:0006888">
    <property type="term" value="P:endoplasmic reticulum to Golgi vesicle-mediated transport"/>
    <property type="evidence" value="ECO:0007669"/>
    <property type="project" value="InterPro"/>
</dbReference>
<dbReference type="Pfam" id="PF04437">
    <property type="entry name" value="RINT1_TIP1"/>
    <property type="match status" value="1"/>
</dbReference>
<keyword evidence="2" id="KW-1185">Reference proteome</keyword>
<dbReference type="GO" id="GO:0006890">
    <property type="term" value="P:retrograde vesicle-mediated transport, Golgi to endoplasmic reticulum"/>
    <property type="evidence" value="ECO:0007669"/>
    <property type="project" value="InterPro"/>
</dbReference>
<name>A0A5C3LVQ6_9AGAR</name>
<dbReference type="InterPro" id="IPR042042">
    <property type="entry name" value="Tip20p_domB"/>
</dbReference>
<dbReference type="PANTHER" id="PTHR13520:SF0">
    <property type="entry name" value="RAD50-INTERACTING PROTEIN 1"/>
    <property type="match status" value="1"/>
</dbReference>
<dbReference type="PANTHER" id="PTHR13520">
    <property type="entry name" value="RAD50-INTERACTING PROTEIN 1 RINT-1"/>
    <property type="match status" value="1"/>
</dbReference>